<reference evidence="3" key="1">
    <citation type="submission" date="2021-02" db="EMBL/GenBank/DDBJ databases">
        <authorList>
            <person name="Nowell W R."/>
        </authorList>
    </citation>
    <scope>NUCLEOTIDE SEQUENCE</scope>
</reference>
<comment type="caution">
    <text evidence="3">The sequence shown here is derived from an EMBL/GenBank/DDBJ whole genome shotgun (WGS) entry which is preliminary data.</text>
</comment>
<protein>
    <recommendedName>
        <fullName evidence="1">Transglutaminase-like domain-containing protein</fullName>
    </recommendedName>
</protein>
<gene>
    <name evidence="2" type="ORF">BJG266_LOCUS24931</name>
    <name evidence="3" type="ORF">QVE165_LOCUS38352</name>
</gene>
<dbReference type="Proteomes" id="UP000663877">
    <property type="component" value="Unassembled WGS sequence"/>
</dbReference>
<dbReference type="EMBL" id="CAJNOI010000184">
    <property type="protein sequence ID" value="CAF1166245.1"/>
    <property type="molecule type" value="Genomic_DNA"/>
</dbReference>
<dbReference type="Pfam" id="PF01841">
    <property type="entry name" value="Transglut_core"/>
    <property type="match status" value="1"/>
</dbReference>
<evidence type="ECO:0000259" key="1">
    <source>
        <dbReference type="SMART" id="SM00460"/>
    </source>
</evidence>
<dbReference type="SUPFAM" id="SSF54001">
    <property type="entry name" value="Cysteine proteinases"/>
    <property type="match status" value="1"/>
</dbReference>
<keyword evidence="4" id="KW-1185">Reference proteome</keyword>
<dbReference type="InterPro" id="IPR002931">
    <property type="entry name" value="Transglutaminase-like"/>
</dbReference>
<sequence length="839" mass="97440">MLCKCLRAADASEPTAMKYKRSGIIDESQEQPFKIKKPIELSLQDDEEGKIIKFINQTIQEEDHFVEIIDSDPQAFDSIFIQQRQNAINNQFYRSIIESWQFKSLRHLVNAIKTLTKNKSLIDCHWIIFYSIAINIEYDTIAYFSNNHINQSVEDVFLTGKGICNGYVHLYKYLCDRLKLPCKIINGYSKGYGFDIRSNASNQTDHAWNAVQINQHWYLIDSTWGAGFINDRKDFKRELNPFYFFPRPQQMIYHHLPENYRWQLLQEPISMKQFLKMPNLHPEYFNLNLQLIYPCNQSYVQLLPDKPYALVIVDAPENVSLTADLKLHNEKVEGGHQVIFDQKRKLYCCYFAPNAAGKHKVTIYAKCDDQKTDLFISTIDLNLDVEELPKNPISYSRTWKLFFDLHLKIISPVNVSCIRLEKGEAFTQILIESPDDVELLGRLVDGTKNEIEGGHQVYYDADKRYWICYFAPNDDGLFEAIIMAKQKSDQGLYTSAVAFKIDAKDIPKPAVSYPETWKLFHDLHLQVVSPINTHTIQLDNGDTFAQILIQTPDDVELLGILRDNEKNEVDGGHQVYYDHKEHYWQCVFAPNDDGIFKADIMAKRKSDQGLYTSAVAFKIIAKNIPKPPLSYPKTWQLFHDLDLKIDEPYNRSTVIWSDQALYAEIRITTPEDIELLCKIAYNNIEEEHQTLTQFDHEKKQWQLLFAPQQTGQHQLTIFARHRSNLDKKFNIVAQFNLNVTSLENPIKFPLTYDKFIANRCRIYESLNGILKNNTTIPFHFVIPGAKEVKVQVDGKWIGTQNYIDSIFQTQVQIGANDVTIYGKYDHGNNYDALIKYSVQ</sequence>
<dbReference type="SMART" id="SM00460">
    <property type="entry name" value="TGc"/>
    <property type="match status" value="1"/>
</dbReference>
<proteinExistence type="predicted"/>
<dbReference type="InterPro" id="IPR052557">
    <property type="entry name" value="CAP/Cytokinesis_protein"/>
</dbReference>
<dbReference type="Gene3D" id="3.10.620.30">
    <property type="match status" value="1"/>
</dbReference>
<accession>A0A815MCN5</accession>
<dbReference type="InterPro" id="IPR056564">
    <property type="entry name" value="Ig-like_KY"/>
</dbReference>
<dbReference type="PANTHER" id="PTHR46333:SF2">
    <property type="entry name" value="CYTOKINESIS PROTEIN 3"/>
    <property type="match status" value="1"/>
</dbReference>
<name>A0A815MCN5_9BILA</name>
<dbReference type="GO" id="GO:0005737">
    <property type="term" value="C:cytoplasm"/>
    <property type="evidence" value="ECO:0007669"/>
    <property type="project" value="TreeGrafter"/>
</dbReference>
<dbReference type="Proteomes" id="UP000663832">
    <property type="component" value="Unassembled WGS sequence"/>
</dbReference>
<organism evidence="3 4">
    <name type="scientific">Adineta steineri</name>
    <dbReference type="NCBI Taxonomy" id="433720"/>
    <lineage>
        <taxon>Eukaryota</taxon>
        <taxon>Metazoa</taxon>
        <taxon>Spiralia</taxon>
        <taxon>Gnathifera</taxon>
        <taxon>Rotifera</taxon>
        <taxon>Eurotatoria</taxon>
        <taxon>Bdelloidea</taxon>
        <taxon>Adinetida</taxon>
        <taxon>Adinetidae</taxon>
        <taxon>Adineta</taxon>
    </lineage>
</organism>
<dbReference type="EMBL" id="CAJNOM010000411">
    <property type="protein sequence ID" value="CAF1422384.1"/>
    <property type="molecule type" value="Genomic_DNA"/>
</dbReference>
<evidence type="ECO:0000313" key="2">
    <source>
        <dbReference type="EMBL" id="CAF1166245.1"/>
    </source>
</evidence>
<dbReference type="InterPro" id="IPR038765">
    <property type="entry name" value="Papain-like_cys_pep_sf"/>
</dbReference>
<evidence type="ECO:0000313" key="4">
    <source>
        <dbReference type="Proteomes" id="UP000663832"/>
    </source>
</evidence>
<dbReference type="AlphaFoldDB" id="A0A815MCN5"/>
<feature type="domain" description="Transglutaminase-like" evidence="1">
    <location>
        <begin position="156"/>
        <end position="224"/>
    </location>
</feature>
<dbReference type="PANTHER" id="PTHR46333">
    <property type="entry name" value="CYTOKINESIS PROTEIN 3"/>
    <property type="match status" value="1"/>
</dbReference>
<dbReference type="OrthoDB" id="6129702at2759"/>
<evidence type="ECO:0000313" key="3">
    <source>
        <dbReference type="EMBL" id="CAF1422384.1"/>
    </source>
</evidence>
<dbReference type="Pfam" id="PF23265">
    <property type="entry name" value="Ig-like_KY"/>
    <property type="match status" value="2"/>
</dbReference>